<gene>
    <name evidence="4" type="ORF">KPL78_05850</name>
</gene>
<dbReference type="Proteomes" id="UP001196565">
    <property type="component" value="Unassembled WGS sequence"/>
</dbReference>
<dbReference type="CDD" id="cd04179">
    <property type="entry name" value="DPM_DPG-synthase_like"/>
    <property type="match status" value="1"/>
</dbReference>
<name>A0ABS7A4Y2_9PROT</name>
<dbReference type="InterPro" id="IPR029044">
    <property type="entry name" value="Nucleotide-diphossugar_trans"/>
</dbReference>
<keyword evidence="1" id="KW-0812">Transmembrane</keyword>
<feature type="domain" description="Low-salt glycan biosynthesis hexosyltransferase Agl6 C-terminal transmembrane region" evidence="3">
    <location>
        <begin position="301"/>
        <end position="393"/>
    </location>
</feature>
<comment type="caution">
    <text evidence="4">The sequence shown here is derived from an EMBL/GenBank/DDBJ whole genome shotgun (WGS) entry which is preliminary data.</text>
</comment>
<dbReference type="InterPro" id="IPR058718">
    <property type="entry name" value="Agl6_TM_C"/>
</dbReference>
<dbReference type="EMBL" id="JAHYBZ010000002">
    <property type="protein sequence ID" value="MBW6397364.1"/>
    <property type="molecule type" value="Genomic_DNA"/>
</dbReference>
<organism evidence="4 5">
    <name type="scientific">Roseomonas alba</name>
    <dbReference type="NCBI Taxonomy" id="2846776"/>
    <lineage>
        <taxon>Bacteria</taxon>
        <taxon>Pseudomonadati</taxon>
        <taxon>Pseudomonadota</taxon>
        <taxon>Alphaproteobacteria</taxon>
        <taxon>Acetobacterales</taxon>
        <taxon>Roseomonadaceae</taxon>
        <taxon>Roseomonas</taxon>
    </lineage>
</organism>
<sequence length="399" mass="42235">MDRVETRDNDAGGAPPGLELTILMPCLNEAETLGTCVRKAMGYLARSGIAGEVLVADNGSTDGSQAIAEGLGARVVAVPARGYGAALIAGIAAARGRFVIMGDSDDSYDFTDLDAFVAKLRDGYALVMGNRFRGGIRPGAMPALHRYLGNPVLSTIGRVFFGAPVRDFHCGLRGFDRDAIRALDLRAPGMEFASEMVVKATVQGLRITEVPTTLSPDGRSRPPHLRSWRDGWRHLRFLLVFCPRWLFLYPGGALFLAGLVATALLLPGPLHVGSVTFDVHTLLYGAGAVIMGFQAVQFWAFAQLYGAQQGVVPEEKRLTALLARFGLEPALIVAGLLVLAGLGLGVAAVALWGAQRFGPLEGMGAMRMAIASVTSMVLGLQMAFGAFFVALLGMMRAGG</sequence>
<dbReference type="PANTHER" id="PTHR48090">
    <property type="entry name" value="UNDECAPRENYL-PHOSPHATE 4-DEOXY-4-FORMAMIDO-L-ARABINOSE TRANSFERASE-RELATED"/>
    <property type="match status" value="1"/>
</dbReference>
<dbReference type="PANTHER" id="PTHR48090:SF7">
    <property type="entry name" value="RFBJ PROTEIN"/>
    <property type="match status" value="1"/>
</dbReference>
<feature type="transmembrane region" description="Helical" evidence="1">
    <location>
        <begin position="246"/>
        <end position="270"/>
    </location>
</feature>
<feature type="transmembrane region" description="Helical" evidence="1">
    <location>
        <begin position="327"/>
        <end position="354"/>
    </location>
</feature>
<feature type="transmembrane region" description="Helical" evidence="1">
    <location>
        <begin position="282"/>
        <end position="306"/>
    </location>
</feature>
<accession>A0ABS7A4Y2</accession>
<evidence type="ECO:0000259" key="3">
    <source>
        <dbReference type="Pfam" id="PF26629"/>
    </source>
</evidence>
<dbReference type="SUPFAM" id="SSF53448">
    <property type="entry name" value="Nucleotide-diphospho-sugar transferases"/>
    <property type="match status" value="1"/>
</dbReference>
<dbReference type="Pfam" id="PF26629">
    <property type="entry name" value="GT2_TM_C"/>
    <property type="match status" value="1"/>
</dbReference>
<dbReference type="InterPro" id="IPR050256">
    <property type="entry name" value="Glycosyltransferase_2"/>
</dbReference>
<evidence type="ECO:0000313" key="4">
    <source>
        <dbReference type="EMBL" id="MBW6397364.1"/>
    </source>
</evidence>
<keyword evidence="5" id="KW-1185">Reference proteome</keyword>
<keyword evidence="1" id="KW-1133">Transmembrane helix</keyword>
<protein>
    <submittedName>
        <fullName evidence="4">Glycosyltransferase family 2 protein</fullName>
    </submittedName>
</protein>
<keyword evidence="1" id="KW-0472">Membrane</keyword>
<dbReference type="Pfam" id="PF00535">
    <property type="entry name" value="Glycos_transf_2"/>
    <property type="match status" value="1"/>
</dbReference>
<feature type="transmembrane region" description="Helical" evidence="1">
    <location>
        <begin position="366"/>
        <end position="392"/>
    </location>
</feature>
<proteinExistence type="predicted"/>
<dbReference type="RefSeq" id="WP_219761987.1">
    <property type="nucleotide sequence ID" value="NZ_JAHYBZ010000002.1"/>
</dbReference>
<evidence type="ECO:0000259" key="2">
    <source>
        <dbReference type="Pfam" id="PF00535"/>
    </source>
</evidence>
<dbReference type="InterPro" id="IPR001173">
    <property type="entry name" value="Glyco_trans_2-like"/>
</dbReference>
<feature type="domain" description="Glycosyltransferase 2-like" evidence="2">
    <location>
        <begin position="21"/>
        <end position="182"/>
    </location>
</feature>
<reference evidence="4 5" key="1">
    <citation type="submission" date="2021-07" db="EMBL/GenBank/DDBJ databases">
        <authorList>
            <person name="So Y."/>
        </authorList>
    </citation>
    <scope>NUCLEOTIDE SEQUENCE [LARGE SCALE GENOMIC DNA]</scope>
    <source>
        <strain evidence="4 5">HJA6</strain>
    </source>
</reference>
<evidence type="ECO:0000313" key="5">
    <source>
        <dbReference type="Proteomes" id="UP001196565"/>
    </source>
</evidence>
<evidence type="ECO:0000256" key="1">
    <source>
        <dbReference type="SAM" id="Phobius"/>
    </source>
</evidence>
<dbReference type="Gene3D" id="3.90.550.10">
    <property type="entry name" value="Spore Coat Polysaccharide Biosynthesis Protein SpsA, Chain A"/>
    <property type="match status" value="1"/>
</dbReference>